<dbReference type="Pfam" id="PF04055">
    <property type="entry name" value="Radical_SAM"/>
    <property type="match status" value="1"/>
</dbReference>
<evidence type="ECO:0000313" key="10">
    <source>
        <dbReference type="Proteomes" id="UP001230220"/>
    </source>
</evidence>
<dbReference type="EC" id="2.8.1.6" evidence="9"/>
<sequence>MKELIHRLRETRKLQPDEYKQLLTSLTKEEQEYLFLNAREVAQEQFSNGIFIRGLIELTNYCKNDCYYCGIRRSNDKAQRYRLTKEEVLESCEEGYRLGFRTFVMQGGEDDSYTPRVMVDIIKSIREKYPDCAITLSLGEKDYDTYKQYYDAGANRYLLRHESINAEHYASLHPQGMTIQTRSECLFNLKKIGFQTGSGIMVGSPNQTIDNIVEDILFLEELQPQMIGIGPYLPHKDTPFKDKEKGSLELTLIVVAILRLMHPYALIPSTTALATIADDGRDKGILAGANVVMPNLSPIRFRKKYLLYNDKACMDDEAAESLASLQKRLEKIGYTISYDRGDFRK</sequence>
<feature type="domain" description="Radical SAM core" evidence="8">
    <location>
        <begin position="48"/>
        <end position="270"/>
    </location>
</feature>
<dbReference type="CDD" id="cd01335">
    <property type="entry name" value="Radical_SAM"/>
    <property type="match status" value="1"/>
</dbReference>
<dbReference type="PANTHER" id="PTHR43726">
    <property type="entry name" value="3-METHYLORNITHINE SYNTHASE"/>
    <property type="match status" value="1"/>
</dbReference>
<evidence type="ECO:0000256" key="2">
    <source>
        <dbReference type="ARBA" id="ARBA00022485"/>
    </source>
</evidence>
<dbReference type="PANTHER" id="PTHR43726:SF1">
    <property type="entry name" value="BIOTIN SYNTHASE"/>
    <property type="match status" value="1"/>
</dbReference>
<evidence type="ECO:0000256" key="3">
    <source>
        <dbReference type="ARBA" id="ARBA00022691"/>
    </source>
</evidence>
<dbReference type="RefSeq" id="WP_307408552.1">
    <property type="nucleotide sequence ID" value="NZ_JAUSUR010000004.1"/>
</dbReference>
<reference evidence="9 10" key="1">
    <citation type="submission" date="2023-07" db="EMBL/GenBank/DDBJ databases">
        <title>Genomic Encyclopedia of Type Strains, Phase IV (KMG-IV): sequencing the most valuable type-strain genomes for metagenomic binning, comparative biology and taxonomic classification.</title>
        <authorList>
            <person name="Goeker M."/>
        </authorList>
    </citation>
    <scope>NUCLEOTIDE SEQUENCE [LARGE SCALE GENOMIC DNA]</scope>
    <source>
        <strain evidence="9 10">DSM 16784</strain>
    </source>
</reference>
<dbReference type="InterPro" id="IPR006638">
    <property type="entry name" value="Elp3/MiaA/NifB-like_rSAM"/>
</dbReference>
<keyword evidence="3" id="KW-0949">S-adenosyl-L-methionine</keyword>
<dbReference type="InterPro" id="IPR034422">
    <property type="entry name" value="HydE/PylB-like"/>
</dbReference>
<accession>A0ABU0E422</accession>
<comment type="caution">
    <text evidence="9">The sequence shown here is derived from an EMBL/GenBank/DDBJ whole genome shotgun (WGS) entry which is preliminary data.</text>
</comment>
<dbReference type="InterPro" id="IPR058240">
    <property type="entry name" value="rSAM_sf"/>
</dbReference>
<dbReference type="InterPro" id="IPR013785">
    <property type="entry name" value="Aldolase_TIM"/>
</dbReference>
<dbReference type="PIRSF" id="PIRSF004762">
    <property type="entry name" value="CHP00423"/>
    <property type="match status" value="1"/>
</dbReference>
<dbReference type="InterPro" id="IPR010722">
    <property type="entry name" value="BATS_dom"/>
</dbReference>
<dbReference type="GO" id="GO:0004076">
    <property type="term" value="F:biotin synthase activity"/>
    <property type="evidence" value="ECO:0007669"/>
    <property type="project" value="UniProtKB-EC"/>
</dbReference>
<evidence type="ECO:0000313" key="9">
    <source>
        <dbReference type="EMBL" id="MDQ0361651.1"/>
    </source>
</evidence>
<gene>
    <name evidence="9" type="ORF">J2S15_002401</name>
</gene>
<dbReference type="InterPro" id="IPR007197">
    <property type="entry name" value="rSAM"/>
</dbReference>
<dbReference type="Gene3D" id="3.20.20.70">
    <property type="entry name" value="Aldolase class I"/>
    <property type="match status" value="1"/>
</dbReference>
<dbReference type="SFLD" id="SFLDS00029">
    <property type="entry name" value="Radical_SAM"/>
    <property type="match status" value="1"/>
</dbReference>
<dbReference type="SFLD" id="SFLDG01060">
    <property type="entry name" value="BATS_domain_containing"/>
    <property type="match status" value="1"/>
</dbReference>
<dbReference type="SMART" id="SM00876">
    <property type="entry name" value="BATS"/>
    <property type="match status" value="1"/>
</dbReference>
<protein>
    <submittedName>
        <fullName evidence="9">Biotin synthase</fullName>
        <ecNumber evidence="9">2.8.1.6</ecNumber>
    </submittedName>
</protein>
<evidence type="ECO:0000259" key="8">
    <source>
        <dbReference type="PROSITE" id="PS51918"/>
    </source>
</evidence>
<evidence type="ECO:0000256" key="6">
    <source>
        <dbReference type="ARBA" id="ARBA00023014"/>
    </source>
</evidence>
<keyword evidence="10" id="KW-1185">Reference proteome</keyword>
<dbReference type="Proteomes" id="UP001230220">
    <property type="component" value="Unassembled WGS sequence"/>
</dbReference>
<dbReference type="EMBL" id="JAUSUR010000004">
    <property type="protein sequence ID" value="MDQ0361651.1"/>
    <property type="molecule type" value="Genomic_DNA"/>
</dbReference>
<dbReference type="SFLD" id="SFLDG01280">
    <property type="entry name" value="HydE/PylB-like"/>
    <property type="match status" value="1"/>
</dbReference>
<dbReference type="PROSITE" id="PS51918">
    <property type="entry name" value="RADICAL_SAM"/>
    <property type="match status" value="1"/>
</dbReference>
<dbReference type="InterPro" id="IPR024021">
    <property type="entry name" value="FeFe-hyd_HydE_rSAM"/>
</dbReference>
<dbReference type="SUPFAM" id="SSF102114">
    <property type="entry name" value="Radical SAM enzymes"/>
    <property type="match status" value="1"/>
</dbReference>
<name>A0ABU0E422_9FIRM</name>
<comment type="cofactor">
    <cofactor evidence="7">
        <name>[2Fe-2S] cluster</name>
        <dbReference type="ChEBI" id="CHEBI:190135"/>
    </cofactor>
</comment>
<proteinExistence type="predicted"/>
<evidence type="ECO:0000256" key="1">
    <source>
        <dbReference type="ARBA" id="ARBA00001966"/>
    </source>
</evidence>
<evidence type="ECO:0000256" key="7">
    <source>
        <dbReference type="ARBA" id="ARBA00034078"/>
    </source>
</evidence>
<keyword evidence="4" id="KW-0479">Metal-binding</keyword>
<dbReference type="NCBIfam" id="TIGR03956">
    <property type="entry name" value="rSAM_HydE"/>
    <property type="match status" value="1"/>
</dbReference>
<keyword evidence="2" id="KW-0004">4Fe-4S</keyword>
<evidence type="ECO:0000256" key="4">
    <source>
        <dbReference type="ARBA" id="ARBA00022723"/>
    </source>
</evidence>
<keyword evidence="9" id="KW-0808">Transferase</keyword>
<dbReference type="SMART" id="SM00729">
    <property type="entry name" value="Elp3"/>
    <property type="match status" value="1"/>
</dbReference>
<evidence type="ECO:0000256" key="5">
    <source>
        <dbReference type="ARBA" id="ARBA00023004"/>
    </source>
</evidence>
<organism evidence="9 10">
    <name type="scientific">Breznakia pachnodae</name>
    <dbReference type="NCBI Taxonomy" id="265178"/>
    <lineage>
        <taxon>Bacteria</taxon>
        <taxon>Bacillati</taxon>
        <taxon>Bacillota</taxon>
        <taxon>Erysipelotrichia</taxon>
        <taxon>Erysipelotrichales</taxon>
        <taxon>Erysipelotrichaceae</taxon>
        <taxon>Breznakia</taxon>
    </lineage>
</organism>
<keyword evidence="5" id="KW-0408">Iron</keyword>
<comment type="cofactor">
    <cofactor evidence="1">
        <name>[4Fe-4S] cluster</name>
        <dbReference type="ChEBI" id="CHEBI:49883"/>
    </cofactor>
</comment>
<keyword evidence="6" id="KW-0411">Iron-sulfur</keyword>